<dbReference type="Pfam" id="PF10282">
    <property type="entry name" value="Lactonase"/>
    <property type="match status" value="1"/>
</dbReference>
<protein>
    <submittedName>
        <fullName evidence="4">6-phosphogluconolactonase</fullName>
    </submittedName>
</protein>
<feature type="region of interest" description="Disordered" evidence="3">
    <location>
        <begin position="164"/>
        <end position="189"/>
    </location>
</feature>
<dbReference type="SUPFAM" id="SSF51004">
    <property type="entry name" value="C-terminal (heme d1) domain of cytochrome cd1-nitrite reductase"/>
    <property type="match status" value="1"/>
</dbReference>
<evidence type="ECO:0000313" key="5">
    <source>
        <dbReference type="Proteomes" id="UP001354989"/>
    </source>
</evidence>
<dbReference type="PANTHER" id="PTHR30344">
    <property type="entry name" value="6-PHOSPHOGLUCONOLACTONASE-RELATED"/>
    <property type="match status" value="1"/>
</dbReference>
<dbReference type="Proteomes" id="UP001354989">
    <property type="component" value="Chromosome"/>
</dbReference>
<dbReference type="InterPro" id="IPR019405">
    <property type="entry name" value="Lactonase_7-beta_prop"/>
</dbReference>
<evidence type="ECO:0000256" key="1">
    <source>
        <dbReference type="ARBA" id="ARBA00005564"/>
    </source>
</evidence>
<dbReference type="InterPro" id="IPR011048">
    <property type="entry name" value="Haem_d1_sf"/>
</dbReference>
<gene>
    <name evidence="4" type="ORF">PEPS_05360</name>
</gene>
<dbReference type="Gene3D" id="2.130.10.10">
    <property type="entry name" value="YVTN repeat-like/Quinoprotein amine dehydrogenase"/>
    <property type="match status" value="1"/>
</dbReference>
<keyword evidence="5" id="KW-1185">Reference proteome</keyword>
<evidence type="ECO:0000256" key="3">
    <source>
        <dbReference type="SAM" id="MobiDB-lite"/>
    </source>
</evidence>
<dbReference type="InterPro" id="IPR015943">
    <property type="entry name" value="WD40/YVTN_repeat-like_dom_sf"/>
</dbReference>
<name>A0ABM7VBJ0_9BACT</name>
<evidence type="ECO:0000313" key="4">
    <source>
        <dbReference type="EMBL" id="BDC98255.1"/>
    </source>
</evidence>
<sequence>MFLGALACTNETKEVENMNDDTKTTAHFTLAIGTYTQKEGHVDGKAEGLYLYDFNSENGQLSHQFTAKGITNPSYLNIHPNGKVLYACSEVPENTTDKGAPFVAYAFDVAKKSLKEISKNGTYGAYPCYVEVAPDGKNVAVANYGTGNIAVLALDKEGHFSGKVNTDRHEGVGPDTNRQEGPHAHMSTFNPKTGNLYAVDLGTDALYKYKIEGEQLSEPKVIQLPAGSGPRHMAFSPVSDYKYVITELSGKVAVLDGNDQIMQLAETRKDPSLPATGGAIIISADGKHLYASNRIPHNDVAVFSIDPVSGLLTKKGYISAQGTTPRDMLLSPDGKFLLIANQDSSNVTVVQLGENGLKVSSEVFEIPTPVCLKWVK</sequence>
<dbReference type="InterPro" id="IPR050282">
    <property type="entry name" value="Cycloisomerase_2"/>
</dbReference>
<reference evidence="4 5" key="1">
    <citation type="submission" date="2021-12" db="EMBL/GenBank/DDBJ databases">
        <title>Genome sequencing of bacteria with rrn-lacking chromosome and rrn-plasmid.</title>
        <authorList>
            <person name="Anda M."/>
            <person name="Iwasaki W."/>
        </authorList>
    </citation>
    <scope>NUCLEOTIDE SEQUENCE [LARGE SCALE GENOMIC DNA]</scope>
    <source>
        <strain evidence="4 5">NBRC 101262</strain>
    </source>
</reference>
<feature type="compositionally biased region" description="Basic and acidic residues" evidence="3">
    <location>
        <begin position="164"/>
        <end position="183"/>
    </location>
</feature>
<evidence type="ECO:0000256" key="2">
    <source>
        <dbReference type="ARBA" id="ARBA00022526"/>
    </source>
</evidence>
<keyword evidence="2" id="KW-0119">Carbohydrate metabolism</keyword>
<accession>A0ABM7VBJ0</accession>
<dbReference type="EMBL" id="AP025292">
    <property type="protein sequence ID" value="BDC98255.1"/>
    <property type="molecule type" value="Genomic_DNA"/>
</dbReference>
<comment type="similarity">
    <text evidence="1">Belongs to the cycloisomerase 2 family.</text>
</comment>
<keyword evidence="2" id="KW-0313">Glucose metabolism</keyword>
<organism evidence="4 5">
    <name type="scientific">Persicobacter psychrovividus</name>
    <dbReference type="NCBI Taxonomy" id="387638"/>
    <lineage>
        <taxon>Bacteria</taxon>
        <taxon>Pseudomonadati</taxon>
        <taxon>Bacteroidota</taxon>
        <taxon>Cytophagia</taxon>
        <taxon>Cytophagales</taxon>
        <taxon>Persicobacteraceae</taxon>
        <taxon>Persicobacter</taxon>
    </lineage>
</organism>
<proteinExistence type="inferred from homology"/>
<dbReference type="PANTHER" id="PTHR30344:SF1">
    <property type="entry name" value="6-PHOSPHOGLUCONOLACTONASE"/>
    <property type="match status" value="1"/>
</dbReference>